<gene>
    <name evidence="1" type="ORF">E2562_021937</name>
</gene>
<dbReference type="AlphaFoldDB" id="A0A6G1DKC8"/>
<evidence type="ECO:0000313" key="2">
    <source>
        <dbReference type="Proteomes" id="UP000479710"/>
    </source>
</evidence>
<proteinExistence type="predicted"/>
<dbReference type="Proteomes" id="UP000479710">
    <property type="component" value="Unassembled WGS sequence"/>
</dbReference>
<comment type="caution">
    <text evidence="1">The sequence shown here is derived from an EMBL/GenBank/DDBJ whole genome shotgun (WGS) entry which is preliminary data.</text>
</comment>
<name>A0A6G1DKC8_9ORYZ</name>
<keyword evidence="2" id="KW-1185">Reference proteome</keyword>
<reference evidence="1 2" key="1">
    <citation type="submission" date="2019-11" db="EMBL/GenBank/DDBJ databases">
        <title>Whole genome sequence of Oryza granulata.</title>
        <authorList>
            <person name="Li W."/>
        </authorList>
    </citation>
    <scope>NUCLEOTIDE SEQUENCE [LARGE SCALE GENOMIC DNA]</scope>
    <source>
        <strain evidence="2">cv. Menghai</strain>
        <tissue evidence="1">Leaf</tissue>
    </source>
</reference>
<organism evidence="1 2">
    <name type="scientific">Oryza meyeriana var. granulata</name>
    <dbReference type="NCBI Taxonomy" id="110450"/>
    <lineage>
        <taxon>Eukaryota</taxon>
        <taxon>Viridiplantae</taxon>
        <taxon>Streptophyta</taxon>
        <taxon>Embryophyta</taxon>
        <taxon>Tracheophyta</taxon>
        <taxon>Spermatophyta</taxon>
        <taxon>Magnoliopsida</taxon>
        <taxon>Liliopsida</taxon>
        <taxon>Poales</taxon>
        <taxon>Poaceae</taxon>
        <taxon>BOP clade</taxon>
        <taxon>Oryzoideae</taxon>
        <taxon>Oryzeae</taxon>
        <taxon>Oryzinae</taxon>
        <taxon>Oryza</taxon>
        <taxon>Oryza meyeriana</taxon>
    </lineage>
</organism>
<protein>
    <submittedName>
        <fullName evidence="1">Uncharacterized protein</fullName>
    </submittedName>
</protein>
<evidence type="ECO:0000313" key="1">
    <source>
        <dbReference type="EMBL" id="KAF0913285.1"/>
    </source>
</evidence>
<accession>A0A6G1DKC8</accession>
<dbReference type="OrthoDB" id="10596432at2759"/>
<dbReference type="EMBL" id="SPHZ02000006">
    <property type="protein sequence ID" value="KAF0913285.1"/>
    <property type="molecule type" value="Genomic_DNA"/>
</dbReference>
<sequence length="69" mass="8006">MDQLSNLLKSAFESPEFFQKVDEIQKSLYQNDAVLKSLILLFPALKKTFSAQKRKASTTIKQFLRIRVD</sequence>